<dbReference type="Proteomes" id="UP000240883">
    <property type="component" value="Unassembled WGS sequence"/>
</dbReference>
<name>A0A2T2P3F9_CORCC</name>
<organism evidence="1 2">
    <name type="scientific">Corynespora cassiicola Philippines</name>
    <dbReference type="NCBI Taxonomy" id="1448308"/>
    <lineage>
        <taxon>Eukaryota</taxon>
        <taxon>Fungi</taxon>
        <taxon>Dikarya</taxon>
        <taxon>Ascomycota</taxon>
        <taxon>Pezizomycotina</taxon>
        <taxon>Dothideomycetes</taxon>
        <taxon>Pleosporomycetidae</taxon>
        <taxon>Pleosporales</taxon>
        <taxon>Corynesporascaceae</taxon>
        <taxon>Corynespora</taxon>
    </lineage>
</organism>
<gene>
    <name evidence="1" type="ORF">BS50DRAFT_583745</name>
</gene>
<dbReference type="EMBL" id="KZ678130">
    <property type="protein sequence ID" value="PSN72169.1"/>
    <property type="molecule type" value="Genomic_DNA"/>
</dbReference>
<reference evidence="1 2" key="1">
    <citation type="journal article" date="2018" name="Front. Microbiol.">
        <title>Genome-Wide Analysis of Corynespora cassiicola Leaf Fall Disease Putative Effectors.</title>
        <authorList>
            <person name="Lopez D."/>
            <person name="Ribeiro S."/>
            <person name="Label P."/>
            <person name="Fumanal B."/>
            <person name="Venisse J.S."/>
            <person name="Kohler A."/>
            <person name="de Oliveira R.R."/>
            <person name="Labutti K."/>
            <person name="Lipzen A."/>
            <person name="Lail K."/>
            <person name="Bauer D."/>
            <person name="Ohm R.A."/>
            <person name="Barry K.W."/>
            <person name="Spatafora J."/>
            <person name="Grigoriev I.V."/>
            <person name="Martin F.M."/>
            <person name="Pujade-Renaud V."/>
        </authorList>
    </citation>
    <scope>NUCLEOTIDE SEQUENCE [LARGE SCALE GENOMIC DNA]</scope>
    <source>
        <strain evidence="1 2">Philippines</strain>
    </source>
</reference>
<protein>
    <submittedName>
        <fullName evidence="1">Uncharacterized protein</fullName>
    </submittedName>
</protein>
<sequence length="137" mass="15299">MAHRYLALLHLMSIQPMTSYMWPTHGKLNTILSIFVWIFGDEGPHVTYAISSSRTHPHTPRPFRLLVLGFIPRAETVAMMTQLIRLPESKANQGNKPMIGDPGLQCLYLSASCLSLQSSYQALVPGVGTDQHLAKHF</sequence>
<evidence type="ECO:0000313" key="2">
    <source>
        <dbReference type="Proteomes" id="UP000240883"/>
    </source>
</evidence>
<evidence type="ECO:0000313" key="1">
    <source>
        <dbReference type="EMBL" id="PSN72169.1"/>
    </source>
</evidence>
<accession>A0A2T2P3F9</accession>
<dbReference type="AlphaFoldDB" id="A0A2T2P3F9"/>
<keyword evidence="2" id="KW-1185">Reference proteome</keyword>
<proteinExistence type="predicted"/>